<gene>
    <name evidence="1" type="ORF">CEXT_6871</name>
</gene>
<reference evidence="1 2" key="1">
    <citation type="submission" date="2021-06" db="EMBL/GenBank/DDBJ databases">
        <title>Caerostris extrusa draft genome.</title>
        <authorList>
            <person name="Kono N."/>
            <person name="Arakawa K."/>
        </authorList>
    </citation>
    <scope>NUCLEOTIDE SEQUENCE [LARGE SCALE GENOMIC DNA]</scope>
</reference>
<dbReference type="Proteomes" id="UP001054945">
    <property type="component" value="Unassembled WGS sequence"/>
</dbReference>
<organism evidence="1 2">
    <name type="scientific">Caerostris extrusa</name>
    <name type="common">Bark spider</name>
    <name type="synonym">Caerostris bankana</name>
    <dbReference type="NCBI Taxonomy" id="172846"/>
    <lineage>
        <taxon>Eukaryota</taxon>
        <taxon>Metazoa</taxon>
        <taxon>Ecdysozoa</taxon>
        <taxon>Arthropoda</taxon>
        <taxon>Chelicerata</taxon>
        <taxon>Arachnida</taxon>
        <taxon>Araneae</taxon>
        <taxon>Araneomorphae</taxon>
        <taxon>Entelegynae</taxon>
        <taxon>Araneoidea</taxon>
        <taxon>Araneidae</taxon>
        <taxon>Caerostris</taxon>
    </lineage>
</organism>
<proteinExistence type="predicted"/>
<sequence length="151" mass="17415">MCYVVLKILENSSHESKKIFSSRSRTFLPSRSPLIPSISPLFDQENDNHVVWETGSHVTILEKITKRTNRMSYLSKKEASVTELTGRLLILGFCRKPPLRFGNYQFLGLLQDEWQHQLTPKELEKQTLFFVLPSPMLLSPILSNISQPTRV</sequence>
<dbReference type="AlphaFoldDB" id="A0AAV4V912"/>
<evidence type="ECO:0000313" key="2">
    <source>
        <dbReference type="Proteomes" id="UP001054945"/>
    </source>
</evidence>
<accession>A0AAV4V912</accession>
<comment type="caution">
    <text evidence="1">The sequence shown here is derived from an EMBL/GenBank/DDBJ whole genome shotgun (WGS) entry which is preliminary data.</text>
</comment>
<dbReference type="EMBL" id="BPLR01014111">
    <property type="protein sequence ID" value="GIY66389.1"/>
    <property type="molecule type" value="Genomic_DNA"/>
</dbReference>
<evidence type="ECO:0000313" key="1">
    <source>
        <dbReference type="EMBL" id="GIY66389.1"/>
    </source>
</evidence>
<keyword evidence="2" id="KW-1185">Reference proteome</keyword>
<protein>
    <submittedName>
        <fullName evidence="1">Uncharacterized protein</fullName>
    </submittedName>
</protein>
<name>A0AAV4V912_CAEEX</name>